<dbReference type="PRINTS" id="PR00381">
    <property type="entry name" value="KINESINLIGHT"/>
</dbReference>
<keyword evidence="7" id="KW-0175">Coiled coil</keyword>
<dbReference type="GO" id="GO:0005871">
    <property type="term" value="C:kinesin complex"/>
    <property type="evidence" value="ECO:0007669"/>
    <property type="project" value="InterPro"/>
</dbReference>
<dbReference type="GO" id="GO:0005737">
    <property type="term" value="C:cytoplasm"/>
    <property type="evidence" value="ECO:0007669"/>
    <property type="project" value="TreeGrafter"/>
</dbReference>
<keyword evidence="9" id="KW-0206">Cytoskeleton</keyword>
<feature type="region of interest" description="Disordered" evidence="11">
    <location>
        <begin position="508"/>
        <end position="532"/>
    </location>
</feature>
<gene>
    <name evidence="13" type="ORF">BECKH772A_GA0070896_103402</name>
    <name evidence="12" type="ORF">BECKH772B_GA0070898_103402</name>
    <name evidence="14" type="ORF">BECKH772C_GA0070978_103392</name>
</gene>
<accession>A0A450VNA9</accession>
<name>A0A450VNA9_9GAMM</name>
<dbReference type="InterPro" id="IPR011990">
    <property type="entry name" value="TPR-like_helical_dom_sf"/>
</dbReference>
<dbReference type="GO" id="GO:0007018">
    <property type="term" value="P:microtubule-based movement"/>
    <property type="evidence" value="ECO:0007669"/>
    <property type="project" value="TreeGrafter"/>
</dbReference>
<dbReference type="PROSITE" id="PS50005">
    <property type="entry name" value="TPR"/>
    <property type="match status" value="1"/>
</dbReference>
<dbReference type="PANTHER" id="PTHR45783">
    <property type="entry name" value="KINESIN LIGHT CHAIN"/>
    <property type="match status" value="1"/>
</dbReference>
<dbReference type="EMBL" id="CAADFJ010000339">
    <property type="protein sequence ID" value="VFK06292.1"/>
    <property type="molecule type" value="Genomic_DNA"/>
</dbReference>
<evidence type="ECO:0000256" key="6">
    <source>
        <dbReference type="ARBA" id="ARBA00022803"/>
    </source>
</evidence>
<dbReference type="Pfam" id="PF13374">
    <property type="entry name" value="TPR_10"/>
    <property type="match status" value="1"/>
</dbReference>
<dbReference type="GO" id="GO:0019894">
    <property type="term" value="F:kinesin binding"/>
    <property type="evidence" value="ECO:0007669"/>
    <property type="project" value="TreeGrafter"/>
</dbReference>
<organism evidence="14">
    <name type="scientific">Candidatus Kentrum eta</name>
    <dbReference type="NCBI Taxonomy" id="2126337"/>
    <lineage>
        <taxon>Bacteria</taxon>
        <taxon>Pseudomonadati</taxon>
        <taxon>Pseudomonadota</taxon>
        <taxon>Gammaproteobacteria</taxon>
        <taxon>Candidatus Kentrum</taxon>
    </lineage>
</organism>
<evidence type="ECO:0000256" key="1">
    <source>
        <dbReference type="ARBA" id="ARBA00004245"/>
    </source>
</evidence>
<dbReference type="SUPFAM" id="SSF48452">
    <property type="entry name" value="TPR-like"/>
    <property type="match status" value="2"/>
</dbReference>
<keyword evidence="3" id="KW-0963">Cytoplasm</keyword>
<evidence type="ECO:0000256" key="5">
    <source>
        <dbReference type="ARBA" id="ARBA00022737"/>
    </source>
</evidence>
<dbReference type="EMBL" id="CAADFI010000340">
    <property type="protein sequence ID" value="VFK03263.1"/>
    <property type="molecule type" value="Genomic_DNA"/>
</dbReference>
<protein>
    <submittedName>
        <fullName evidence="14">Tetratricopeptide (TPR) repeat</fullName>
    </submittedName>
</protein>
<evidence type="ECO:0000256" key="2">
    <source>
        <dbReference type="ARBA" id="ARBA00009622"/>
    </source>
</evidence>
<evidence type="ECO:0000313" key="13">
    <source>
        <dbReference type="EMBL" id="VFK03625.1"/>
    </source>
</evidence>
<evidence type="ECO:0000256" key="9">
    <source>
        <dbReference type="ARBA" id="ARBA00023212"/>
    </source>
</evidence>
<keyword evidence="4" id="KW-0493">Microtubule</keyword>
<evidence type="ECO:0000256" key="11">
    <source>
        <dbReference type="SAM" id="MobiDB-lite"/>
    </source>
</evidence>
<keyword evidence="8" id="KW-0505">Motor protein</keyword>
<evidence type="ECO:0000256" key="7">
    <source>
        <dbReference type="ARBA" id="ARBA00023054"/>
    </source>
</evidence>
<comment type="subcellular location">
    <subcellularLocation>
        <location evidence="1">Cytoplasm</location>
        <location evidence="1">Cytoskeleton</location>
    </subcellularLocation>
</comment>
<keyword evidence="6 10" id="KW-0802">TPR repeat</keyword>
<proteinExistence type="inferred from homology"/>
<dbReference type="InterPro" id="IPR002151">
    <property type="entry name" value="Kinesin_light"/>
</dbReference>
<comment type="similarity">
    <text evidence="2">Belongs to the kinesin light chain family.</text>
</comment>
<evidence type="ECO:0000256" key="10">
    <source>
        <dbReference type="PROSITE-ProRule" id="PRU00339"/>
    </source>
</evidence>
<keyword evidence="5" id="KW-0677">Repeat</keyword>
<dbReference type="InterPro" id="IPR019734">
    <property type="entry name" value="TPR_rpt"/>
</dbReference>
<feature type="region of interest" description="Disordered" evidence="11">
    <location>
        <begin position="52"/>
        <end position="82"/>
    </location>
</feature>
<dbReference type="AlphaFoldDB" id="A0A450VNA9"/>
<dbReference type="Pfam" id="PF13424">
    <property type="entry name" value="TPR_12"/>
    <property type="match status" value="1"/>
</dbReference>
<evidence type="ECO:0000256" key="3">
    <source>
        <dbReference type="ARBA" id="ARBA00022490"/>
    </source>
</evidence>
<sequence>MNPYSPRRAWRAKSWRTKLWRTKLPGAALVVAMAIPAAIPMPGSHGLLSLANAEETNPEETEAEATPDGENPHVGAFPSSDRPLPPPDLIIEAVTKELLARTGRQPETEAIVSALNRATVGLLYDGKSPLAERVARTALQRAEAALGEEHPSTLASFNNLANLHSLQGRFEAAEPLLARALRIGEQALGKEHPGTLASLNGLAFLYDAQGRFHEAEPLLVRVFAVRARLLGDEHADTRRSAKNLAQLYFAQGRYEETESLYERALRIDEGLLGEGHPDALDTRLNLAVTRINRRKFALALADLHWTDAHLGTVIDALLVNTREVAARQRWFALQSHLHNVVFSLALLGPEADPDAALPLAVGMLPDSRRLAGENPVLVAHLARTGRARRAGGPARSSPREITELARILDLPASDPEAASAALAKVEEIKEELAPLGYAYLEHRVLCGEDWPQIEAVLPPGAALLSVQPFHPMDFKTGKAGEAHWLGVAVPTGPADGAEAVLRDLGPVASVPPTPAQAGKTKTAAGESTRRRNPVPFGKLGAAFSGYRHLYIVLNARAGIDPRRVTGNGPSF</sequence>
<feature type="compositionally biased region" description="Acidic residues" evidence="11">
    <location>
        <begin position="56"/>
        <end position="67"/>
    </location>
</feature>
<dbReference type="SMART" id="SM00028">
    <property type="entry name" value="TPR"/>
    <property type="match status" value="3"/>
</dbReference>
<evidence type="ECO:0000256" key="4">
    <source>
        <dbReference type="ARBA" id="ARBA00022701"/>
    </source>
</evidence>
<reference evidence="14" key="1">
    <citation type="submission" date="2019-02" db="EMBL/GenBank/DDBJ databases">
        <authorList>
            <person name="Gruber-Vodicka R. H."/>
            <person name="Seah K. B. B."/>
        </authorList>
    </citation>
    <scope>NUCLEOTIDE SEQUENCE</scope>
    <source>
        <strain evidence="14">BECK_SA2B12</strain>
        <strain evidence="13">BECK_SA2B15</strain>
        <strain evidence="12">BECK_SA2B20</strain>
    </source>
</reference>
<dbReference type="GO" id="GO:0005874">
    <property type="term" value="C:microtubule"/>
    <property type="evidence" value="ECO:0007669"/>
    <property type="project" value="UniProtKB-KW"/>
</dbReference>
<dbReference type="EMBL" id="CAADFG010000340">
    <property type="protein sequence ID" value="VFK03625.1"/>
    <property type="molecule type" value="Genomic_DNA"/>
</dbReference>
<dbReference type="Gene3D" id="1.25.40.10">
    <property type="entry name" value="Tetratricopeptide repeat domain"/>
    <property type="match status" value="1"/>
</dbReference>
<feature type="repeat" description="TPR" evidence="10">
    <location>
        <begin position="238"/>
        <end position="271"/>
    </location>
</feature>
<evidence type="ECO:0000256" key="8">
    <source>
        <dbReference type="ARBA" id="ARBA00023175"/>
    </source>
</evidence>
<dbReference type="PANTHER" id="PTHR45783:SF3">
    <property type="entry name" value="KINESIN LIGHT CHAIN"/>
    <property type="match status" value="1"/>
</dbReference>
<evidence type="ECO:0000313" key="12">
    <source>
        <dbReference type="EMBL" id="VFK03263.1"/>
    </source>
</evidence>
<evidence type="ECO:0000313" key="14">
    <source>
        <dbReference type="EMBL" id="VFK06292.1"/>
    </source>
</evidence>